<gene>
    <name evidence="2" type="ORF">SAMN02745129_1247</name>
</gene>
<proteinExistence type="predicted"/>
<sequence>MPRSVNPTLAQERMRTEQKMDNSRVMCHHFMKRPSHSTRDREQRESKRCNDVSLSA</sequence>
<protein>
    <submittedName>
        <fullName evidence="2">Uncharacterized protein</fullName>
    </submittedName>
</protein>
<feature type="compositionally biased region" description="Basic and acidic residues" evidence="1">
    <location>
        <begin position="12"/>
        <end position="22"/>
    </location>
</feature>
<dbReference type="AlphaFoldDB" id="A0A1M5P0P5"/>
<evidence type="ECO:0000313" key="3">
    <source>
        <dbReference type="Proteomes" id="UP000184268"/>
    </source>
</evidence>
<organism evidence="2 3">
    <name type="scientific">Ferrimonas marina</name>
    <dbReference type="NCBI Taxonomy" id="299255"/>
    <lineage>
        <taxon>Bacteria</taxon>
        <taxon>Pseudomonadati</taxon>
        <taxon>Pseudomonadota</taxon>
        <taxon>Gammaproteobacteria</taxon>
        <taxon>Alteromonadales</taxon>
        <taxon>Ferrimonadaceae</taxon>
        <taxon>Ferrimonas</taxon>
    </lineage>
</organism>
<evidence type="ECO:0000313" key="2">
    <source>
        <dbReference type="EMBL" id="SHG95386.1"/>
    </source>
</evidence>
<reference evidence="2 3" key="1">
    <citation type="submission" date="2016-11" db="EMBL/GenBank/DDBJ databases">
        <authorList>
            <person name="Jaros S."/>
            <person name="Januszkiewicz K."/>
            <person name="Wedrychowicz H."/>
        </authorList>
    </citation>
    <scope>NUCLEOTIDE SEQUENCE [LARGE SCALE GENOMIC DNA]</scope>
    <source>
        <strain evidence="2 3">DSM 16917</strain>
    </source>
</reference>
<accession>A0A1M5P0P5</accession>
<dbReference type="Proteomes" id="UP000184268">
    <property type="component" value="Unassembled WGS sequence"/>
</dbReference>
<dbReference type="STRING" id="299255.SAMN02745129_1247"/>
<feature type="region of interest" description="Disordered" evidence="1">
    <location>
        <begin position="1"/>
        <end position="56"/>
    </location>
</feature>
<feature type="compositionally biased region" description="Basic residues" evidence="1">
    <location>
        <begin position="26"/>
        <end position="36"/>
    </location>
</feature>
<evidence type="ECO:0000256" key="1">
    <source>
        <dbReference type="SAM" id="MobiDB-lite"/>
    </source>
</evidence>
<name>A0A1M5P0P5_9GAMM</name>
<keyword evidence="3" id="KW-1185">Reference proteome</keyword>
<dbReference type="EMBL" id="FQXG01000001">
    <property type="protein sequence ID" value="SHG95386.1"/>
    <property type="molecule type" value="Genomic_DNA"/>
</dbReference>
<feature type="compositionally biased region" description="Basic and acidic residues" evidence="1">
    <location>
        <begin position="37"/>
        <end position="50"/>
    </location>
</feature>